<sequence>MSSKKHIGIRHMRGVAILSAAVLLGVACGGDDGGSSATESAAPSTDAPATTDGSDTSTPAENVGNRDGQTIKVGVVNNDSLLPAFRIGAEVAIDAINANGGINGAQIEVVSCAADASPEGSINCANQMIEENVAIAYTALDLGSDAAIPIYDEAGIPYITTNGWGTVQESNENSFILHAASSASFLGPLKTFKDLGLTKVGYVTDVNFAGTPYETKLKNYSEILGLEVTPIYLDAANPDWTSAVANFKSQGIEAITGFLGEVQCIGLVSATTAVGFEGAVFASSCNLYLDVVPDLALGTYNQADIWTTLAYDEAPAEVQARLDDYIANMTAGGHEALISGFAHVSYGGWMELREVLSAIPNDQEVTGESVKATIVSQVFPGYFGPDLQCGKALWADSPSACHASIAVFQIEKAADGRLIRKLYSDFADNSALVGGE</sequence>
<keyword evidence="1" id="KW-0732">Signal</keyword>
<dbReference type="EMBL" id="CAFAAL010000086">
    <property type="protein sequence ID" value="CAB4807431.1"/>
    <property type="molecule type" value="Genomic_DNA"/>
</dbReference>
<reference evidence="5" key="1">
    <citation type="submission" date="2020-05" db="EMBL/GenBank/DDBJ databases">
        <authorList>
            <person name="Chiriac C."/>
            <person name="Salcher M."/>
            <person name="Ghai R."/>
            <person name="Kavagutti S V."/>
        </authorList>
    </citation>
    <scope>NUCLEOTIDE SEQUENCE</scope>
</reference>
<proteinExistence type="predicted"/>
<dbReference type="InterPro" id="IPR028082">
    <property type="entry name" value="Peripla_BP_I"/>
</dbReference>
<dbReference type="Gene3D" id="3.40.50.2300">
    <property type="match status" value="2"/>
</dbReference>
<evidence type="ECO:0000313" key="4">
    <source>
        <dbReference type="EMBL" id="CAB4807431.1"/>
    </source>
</evidence>
<dbReference type="InterPro" id="IPR028081">
    <property type="entry name" value="Leu-bd"/>
</dbReference>
<evidence type="ECO:0000256" key="2">
    <source>
        <dbReference type="SAM" id="MobiDB-lite"/>
    </source>
</evidence>
<dbReference type="PROSITE" id="PS51257">
    <property type="entry name" value="PROKAR_LIPOPROTEIN"/>
    <property type="match status" value="1"/>
</dbReference>
<feature type="compositionally biased region" description="Low complexity" evidence="2">
    <location>
        <begin position="35"/>
        <end position="52"/>
    </location>
</feature>
<name>A0A6J7RDL8_9ZZZZ</name>
<dbReference type="Pfam" id="PF13458">
    <property type="entry name" value="Peripla_BP_6"/>
    <property type="match status" value="1"/>
</dbReference>
<dbReference type="InterPro" id="IPR051010">
    <property type="entry name" value="BCAA_transport"/>
</dbReference>
<dbReference type="EMBL" id="CAFBPS010000033">
    <property type="protein sequence ID" value="CAB5026837.1"/>
    <property type="molecule type" value="Genomic_DNA"/>
</dbReference>
<gene>
    <name evidence="4" type="ORF">UFOPK3004_01019</name>
    <name evidence="5" type="ORF">UFOPK4134_00634</name>
</gene>
<dbReference type="PANTHER" id="PTHR30483">
    <property type="entry name" value="LEUCINE-SPECIFIC-BINDING PROTEIN"/>
    <property type="match status" value="1"/>
</dbReference>
<dbReference type="AlphaFoldDB" id="A0A6J7RDL8"/>
<protein>
    <submittedName>
        <fullName evidence="5">Unannotated protein</fullName>
    </submittedName>
</protein>
<dbReference type="PANTHER" id="PTHR30483:SF6">
    <property type="entry name" value="PERIPLASMIC BINDING PROTEIN OF ABC TRANSPORTER FOR NATURAL AMINO ACIDS"/>
    <property type="match status" value="1"/>
</dbReference>
<organism evidence="5">
    <name type="scientific">freshwater metagenome</name>
    <dbReference type="NCBI Taxonomy" id="449393"/>
    <lineage>
        <taxon>unclassified sequences</taxon>
        <taxon>metagenomes</taxon>
        <taxon>ecological metagenomes</taxon>
    </lineage>
</organism>
<accession>A0A6J7RDL8</accession>
<evidence type="ECO:0000259" key="3">
    <source>
        <dbReference type="Pfam" id="PF13458"/>
    </source>
</evidence>
<evidence type="ECO:0000313" key="5">
    <source>
        <dbReference type="EMBL" id="CAB5026837.1"/>
    </source>
</evidence>
<feature type="domain" description="Leucine-binding protein" evidence="3">
    <location>
        <begin position="80"/>
        <end position="385"/>
    </location>
</feature>
<dbReference type="SUPFAM" id="SSF53822">
    <property type="entry name" value="Periplasmic binding protein-like I"/>
    <property type="match status" value="1"/>
</dbReference>
<evidence type="ECO:0000256" key="1">
    <source>
        <dbReference type="ARBA" id="ARBA00022729"/>
    </source>
</evidence>
<feature type="region of interest" description="Disordered" evidence="2">
    <location>
        <begin position="34"/>
        <end position="66"/>
    </location>
</feature>